<dbReference type="Proteomes" id="UP000076532">
    <property type="component" value="Unassembled WGS sequence"/>
</dbReference>
<protein>
    <submittedName>
        <fullName evidence="2">Uncharacterized protein</fullName>
    </submittedName>
</protein>
<sequence length="313" mass="35253">MTTEVTEEVVVGEVEVGVVEEGEVERGGERGQGEAKTVEGHILHYVDHAEGLAQVLALVNVTIQKTSVSLGVSLITAILVVHPVHFYHVVSDLKRQDYRHYTPPFTRVHILVTHLVVLYIHYLTLRYDPTVDHLVLDHFHYHVLMLTSLPYVHHVHHVHHDHDHHDHDHESDLANHIRLLNVLLSAVSAATDREGLGVLRFTYFVVEDFALRREVLQPGTQGSGTPQVGHQRETWSRVLRSPATISDSLLLNSAPTYDVLGEGFSLDLPNGLNCTVIKEDVDRTTKRDVEARRLAQKHAIRRTVMVSDVSFTT</sequence>
<evidence type="ECO:0000256" key="1">
    <source>
        <dbReference type="SAM" id="Phobius"/>
    </source>
</evidence>
<dbReference type="EMBL" id="KV417726">
    <property type="protein sequence ID" value="KZP08249.1"/>
    <property type="molecule type" value="Genomic_DNA"/>
</dbReference>
<organism evidence="2 3">
    <name type="scientific">Athelia psychrophila</name>
    <dbReference type="NCBI Taxonomy" id="1759441"/>
    <lineage>
        <taxon>Eukaryota</taxon>
        <taxon>Fungi</taxon>
        <taxon>Dikarya</taxon>
        <taxon>Basidiomycota</taxon>
        <taxon>Agaricomycotina</taxon>
        <taxon>Agaricomycetes</taxon>
        <taxon>Agaricomycetidae</taxon>
        <taxon>Atheliales</taxon>
        <taxon>Atheliaceae</taxon>
        <taxon>Athelia</taxon>
    </lineage>
</organism>
<name>A0A165X6A2_9AGAM</name>
<gene>
    <name evidence="2" type="ORF">FIBSPDRAFT_901395</name>
</gene>
<keyword evidence="1" id="KW-1133">Transmembrane helix</keyword>
<keyword evidence="1" id="KW-0812">Transmembrane</keyword>
<keyword evidence="1" id="KW-0472">Membrane</keyword>
<keyword evidence="3" id="KW-1185">Reference proteome</keyword>
<evidence type="ECO:0000313" key="2">
    <source>
        <dbReference type="EMBL" id="KZP08249.1"/>
    </source>
</evidence>
<evidence type="ECO:0000313" key="3">
    <source>
        <dbReference type="Proteomes" id="UP000076532"/>
    </source>
</evidence>
<feature type="transmembrane region" description="Helical" evidence="1">
    <location>
        <begin position="68"/>
        <end position="87"/>
    </location>
</feature>
<reference evidence="2 3" key="1">
    <citation type="journal article" date="2016" name="Mol. Biol. Evol.">
        <title>Comparative Genomics of Early-Diverging Mushroom-Forming Fungi Provides Insights into the Origins of Lignocellulose Decay Capabilities.</title>
        <authorList>
            <person name="Nagy L.G."/>
            <person name="Riley R."/>
            <person name="Tritt A."/>
            <person name="Adam C."/>
            <person name="Daum C."/>
            <person name="Floudas D."/>
            <person name="Sun H."/>
            <person name="Yadav J.S."/>
            <person name="Pangilinan J."/>
            <person name="Larsson K.H."/>
            <person name="Matsuura K."/>
            <person name="Barry K."/>
            <person name="Labutti K."/>
            <person name="Kuo R."/>
            <person name="Ohm R.A."/>
            <person name="Bhattacharya S.S."/>
            <person name="Shirouzu T."/>
            <person name="Yoshinaga Y."/>
            <person name="Martin F.M."/>
            <person name="Grigoriev I.V."/>
            <person name="Hibbett D.S."/>
        </authorList>
    </citation>
    <scope>NUCLEOTIDE SEQUENCE [LARGE SCALE GENOMIC DNA]</scope>
    <source>
        <strain evidence="2 3">CBS 109695</strain>
    </source>
</reference>
<accession>A0A165X6A2</accession>
<dbReference type="AlphaFoldDB" id="A0A165X6A2"/>
<proteinExistence type="predicted"/>
<feature type="transmembrane region" description="Helical" evidence="1">
    <location>
        <begin position="108"/>
        <end position="125"/>
    </location>
</feature>